<proteinExistence type="predicted"/>
<dbReference type="SMART" id="SM00382">
    <property type="entry name" value="AAA"/>
    <property type="match status" value="1"/>
</dbReference>
<dbReference type="SUPFAM" id="SSF52540">
    <property type="entry name" value="P-loop containing nucleoside triphosphate hydrolases"/>
    <property type="match status" value="1"/>
</dbReference>
<dbReference type="PROSITE" id="PS50893">
    <property type="entry name" value="ABC_TRANSPORTER_2"/>
    <property type="match status" value="1"/>
</dbReference>
<keyword evidence="2" id="KW-0547">Nucleotide-binding</keyword>
<dbReference type="InterPro" id="IPR017871">
    <property type="entry name" value="ABC_transporter-like_CS"/>
</dbReference>
<reference evidence="5" key="2">
    <citation type="submission" date="2021-05" db="EMBL/GenBank/DDBJ databases">
        <title>Protein family content uncovers lineage relationships and bacterial pathway maintenance mechanisms in DPANN archaea.</title>
        <authorList>
            <person name="Castelle C.J."/>
            <person name="Meheust R."/>
            <person name="Jaffe A.L."/>
            <person name="Seitz K."/>
            <person name="Gong X."/>
            <person name="Baker B.J."/>
            <person name="Banfield J.F."/>
        </authorList>
    </citation>
    <scope>NUCLEOTIDE SEQUENCE</scope>
    <source>
        <strain evidence="5">RIFCSPLOWO2_01_FULL_58_19</strain>
    </source>
</reference>
<accession>A0A8T4L579</accession>
<feature type="domain" description="ABC transporter" evidence="4">
    <location>
        <begin position="8"/>
        <end position="231"/>
    </location>
</feature>
<dbReference type="InterPro" id="IPR003439">
    <property type="entry name" value="ABC_transporter-like_ATP-bd"/>
</dbReference>
<dbReference type="InterPro" id="IPR003593">
    <property type="entry name" value="AAA+_ATPase"/>
</dbReference>
<dbReference type="InterPro" id="IPR027417">
    <property type="entry name" value="P-loop_NTPase"/>
</dbReference>
<organism evidence="5 6">
    <name type="scientific">Candidatus Iainarchaeum sp</name>
    <dbReference type="NCBI Taxonomy" id="3101447"/>
    <lineage>
        <taxon>Archaea</taxon>
        <taxon>Candidatus Iainarchaeota</taxon>
        <taxon>Candidatus Iainarchaeia</taxon>
        <taxon>Candidatus Iainarchaeales</taxon>
        <taxon>Candidatus Iainarchaeaceae</taxon>
        <taxon>Candidatus Iainarchaeum</taxon>
    </lineage>
</organism>
<evidence type="ECO:0000259" key="4">
    <source>
        <dbReference type="PROSITE" id="PS50893"/>
    </source>
</evidence>
<evidence type="ECO:0000313" key="5">
    <source>
        <dbReference type="EMBL" id="MBS3062453.1"/>
    </source>
</evidence>
<dbReference type="AlphaFoldDB" id="A0A8T4L579"/>
<protein>
    <submittedName>
        <fullName evidence="5">ABC transporter ATP-binding protein</fullName>
    </submittedName>
</protein>
<comment type="caution">
    <text evidence="5">The sequence shown here is derived from an EMBL/GenBank/DDBJ whole genome shotgun (WGS) entry which is preliminary data.</text>
</comment>
<gene>
    <name evidence="5" type="ORF">J4203_01145</name>
</gene>
<dbReference type="PROSITE" id="PS00211">
    <property type="entry name" value="ABC_TRANSPORTER_1"/>
    <property type="match status" value="1"/>
</dbReference>
<dbReference type="PANTHER" id="PTHR42788">
    <property type="entry name" value="TAURINE IMPORT ATP-BINDING PROTEIN-RELATED"/>
    <property type="match status" value="1"/>
</dbReference>
<evidence type="ECO:0000313" key="6">
    <source>
        <dbReference type="Proteomes" id="UP000678237"/>
    </source>
</evidence>
<sequence>MPARKPPLLEVHIKRKQFEPFRPVLQEVAFSIPPRSFTTLLGPTGCGKSTLLRAISGLDVAYDGVVRLQGDSVRAPTQACGIMFQEHRLLPWLTVADNVLFGAEQKTTAIANELLQLLGLEGWENAFPRQLSGGMAQRVAMARALVNLPDLLLLDEPFASLDFLTRHRLHDYLLGLVGEKNTTTLMVTHDVEEAVYLSDRILVMGPKPASIVQTHDVSLPRPRNRADPAFLALVAKIAAGMKRALGGQ</sequence>
<dbReference type="EMBL" id="JAGVWE010000002">
    <property type="protein sequence ID" value="MBS3062453.1"/>
    <property type="molecule type" value="Genomic_DNA"/>
</dbReference>
<dbReference type="Gene3D" id="3.40.50.300">
    <property type="entry name" value="P-loop containing nucleotide triphosphate hydrolases"/>
    <property type="match status" value="1"/>
</dbReference>
<evidence type="ECO:0000256" key="1">
    <source>
        <dbReference type="ARBA" id="ARBA00022448"/>
    </source>
</evidence>
<dbReference type="GO" id="GO:0005524">
    <property type="term" value="F:ATP binding"/>
    <property type="evidence" value="ECO:0007669"/>
    <property type="project" value="UniProtKB-KW"/>
</dbReference>
<reference evidence="5" key="1">
    <citation type="submission" date="2021-03" db="EMBL/GenBank/DDBJ databases">
        <authorList>
            <person name="Jaffe A."/>
        </authorList>
    </citation>
    <scope>NUCLEOTIDE SEQUENCE</scope>
    <source>
        <strain evidence="5">RIFCSPLOWO2_01_FULL_58_19</strain>
    </source>
</reference>
<evidence type="ECO:0000256" key="3">
    <source>
        <dbReference type="ARBA" id="ARBA00022840"/>
    </source>
</evidence>
<dbReference type="GO" id="GO:0016887">
    <property type="term" value="F:ATP hydrolysis activity"/>
    <property type="evidence" value="ECO:0007669"/>
    <property type="project" value="InterPro"/>
</dbReference>
<evidence type="ECO:0000256" key="2">
    <source>
        <dbReference type="ARBA" id="ARBA00022741"/>
    </source>
</evidence>
<dbReference type="Pfam" id="PF00005">
    <property type="entry name" value="ABC_tran"/>
    <property type="match status" value="1"/>
</dbReference>
<keyword evidence="1" id="KW-0813">Transport</keyword>
<dbReference type="InterPro" id="IPR050166">
    <property type="entry name" value="ABC_transporter_ATP-bind"/>
</dbReference>
<dbReference type="Proteomes" id="UP000678237">
    <property type="component" value="Unassembled WGS sequence"/>
</dbReference>
<dbReference type="PANTHER" id="PTHR42788:SF19">
    <property type="entry name" value="ALIPHATIC SULFONATES IMPORT ATP-BINDING PROTEIN SSUB 2"/>
    <property type="match status" value="1"/>
</dbReference>
<keyword evidence="3 5" id="KW-0067">ATP-binding</keyword>
<name>A0A8T4L579_9ARCH</name>